<reference evidence="1" key="1">
    <citation type="submission" date="2014-09" db="EMBL/GenBank/DDBJ databases">
        <authorList>
            <person name="Magalhaes I.L.F."/>
            <person name="Oliveira U."/>
            <person name="Santos F.R."/>
            <person name="Vidigal T.H.D.A."/>
            <person name="Brescovit A.D."/>
            <person name="Santos A.J."/>
        </authorList>
    </citation>
    <scope>NUCLEOTIDE SEQUENCE</scope>
    <source>
        <tissue evidence="1">Shoot tissue taken approximately 20 cm above the soil surface</tissue>
    </source>
</reference>
<reference evidence="1" key="2">
    <citation type="journal article" date="2015" name="Data Brief">
        <title>Shoot transcriptome of the giant reed, Arundo donax.</title>
        <authorList>
            <person name="Barrero R.A."/>
            <person name="Guerrero F.D."/>
            <person name="Moolhuijzen P."/>
            <person name="Goolsby J.A."/>
            <person name="Tidwell J."/>
            <person name="Bellgard S.E."/>
            <person name="Bellgard M.I."/>
        </authorList>
    </citation>
    <scope>NUCLEOTIDE SEQUENCE</scope>
    <source>
        <tissue evidence="1">Shoot tissue taken approximately 20 cm above the soil surface</tissue>
    </source>
</reference>
<organism evidence="1">
    <name type="scientific">Arundo donax</name>
    <name type="common">Giant reed</name>
    <name type="synonym">Donax arundinaceus</name>
    <dbReference type="NCBI Taxonomy" id="35708"/>
    <lineage>
        <taxon>Eukaryota</taxon>
        <taxon>Viridiplantae</taxon>
        <taxon>Streptophyta</taxon>
        <taxon>Embryophyta</taxon>
        <taxon>Tracheophyta</taxon>
        <taxon>Spermatophyta</taxon>
        <taxon>Magnoliopsida</taxon>
        <taxon>Liliopsida</taxon>
        <taxon>Poales</taxon>
        <taxon>Poaceae</taxon>
        <taxon>PACMAD clade</taxon>
        <taxon>Arundinoideae</taxon>
        <taxon>Arundineae</taxon>
        <taxon>Arundo</taxon>
    </lineage>
</organism>
<accession>A0A0A9BR45</accession>
<dbReference type="AlphaFoldDB" id="A0A0A9BR45"/>
<dbReference type="EMBL" id="GBRH01236098">
    <property type="protein sequence ID" value="JAD61797.1"/>
    <property type="molecule type" value="Transcribed_RNA"/>
</dbReference>
<protein>
    <submittedName>
        <fullName evidence="1">Uncharacterized protein</fullName>
    </submittedName>
</protein>
<proteinExistence type="predicted"/>
<sequence>MLHSISDLVLLVGSLLVRSSE</sequence>
<evidence type="ECO:0000313" key="1">
    <source>
        <dbReference type="EMBL" id="JAD61797.1"/>
    </source>
</evidence>
<name>A0A0A9BR45_ARUDO</name>